<reference evidence="2 3" key="1">
    <citation type="journal article" date="2016" name="C (Basel)">
        <title>Selective Growth of and Electricity Production by Marine Exoelectrogenic Bacteria in Self-Aggregated Hydrogel of Microbially Reduced Graphene Oxide.</title>
        <authorList>
            <person name="Yoshida N."/>
            <person name="Goto Y."/>
            <person name="Miyata Y."/>
        </authorList>
    </citation>
    <scope>NUCLEOTIDE SEQUENCE [LARGE SCALE GENOMIC DNA]</scope>
    <source>
        <strain evidence="2 3">NIT-T3</strain>
    </source>
</reference>
<keyword evidence="3" id="KW-1185">Reference proteome</keyword>
<feature type="region of interest" description="Disordered" evidence="1">
    <location>
        <begin position="611"/>
        <end position="638"/>
    </location>
</feature>
<reference evidence="2 3" key="2">
    <citation type="journal article" date="2021" name="Int. J. Syst. Evol. Microbiol.">
        <title>Isolation and Polyphasic Characterization of Desulfuromonas versatilis sp. Nov., an Electrogenic Bacteria Capable of Versatile Metabolism Isolated from a Graphene Oxide-Reducing Enrichment Culture.</title>
        <authorList>
            <person name="Xie L."/>
            <person name="Yoshida N."/>
            <person name="Ishii S."/>
            <person name="Meng L."/>
        </authorList>
    </citation>
    <scope>NUCLEOTIDE SEQUENCE [LARGE SCALE GENOMIC DNA]</scope>
    <source>
        <strain evidence="2 3">NIT-T3</strain>
    </source>
</reference>
<evidence type="ECO:0008006" key="4">
    <source>
        <dbReference type="Google" id="ProtNLM"/>
    </source>
</evidence>
<protein>
    <recommendedName>
        <fullName evidence="4">Carboxypeptidase regulatory-like domain-containing protein</fullName>
    </recommendedName>
</protein>
<proteinExistence type="predicted"/>
<feature type="compositionally biased region" description="Acidic residues" evidence="1">
    <location>
        <begin position="618"/>
        <end position="631"/>
    </location>
</feature>
<dbReference type="InterPro" id="IPR013784">
    <property type="entry name" value="Carb-bd-like_fold"/>
</dbReference>
<evidence type="ECO:0000313" key="2">
    <source>
        <dbReference type="EMBL" id="BCR05040.1"/>
    </source>
</evidence>
<dbReference type="SUPFAM" id="SSF48695">
    <property type="entry name" value="Multiheme cytochromes"/>
    <property type="match status" value="1"/>
</dbReference>
<dbReference type="EMBL" id="AP024355">
    <property type="protein sequence ID" value="BCR05040.1"/>
    <property type="molecule type" value="Genomic_DNA"/>
</dbReference>
<dbReference type="Gene3D" id="2.60.40.1120">
    <property type="entry name" value="Carboxypeptidase-like, regulatory domain"/>
    <property type="match status" value="2"/>
</dbReference>
<name>A0ABM8HWU1_9BACT</name>
<evidence type="ECO:0000256" key="1">
    <source>
        <dbReference type="SAM" id="MobiDB-lite"/>
    </source>
</evidence>
<gene>
    <name evidence="2" type="ORF">DESUT3_21090</name>
</gene>
<dbReference type="Proteomes" id="UP001319827">
    <property type="component" value="Chromosome"/>
</dbReference>
<dbReference type="InterPro" id="IPR036280">
    <property type="entry name" value="Multihaem_cyt_sf"/>
</dbReference>
<dbReference type="RefSeq" id="WP_221248475.1">
    <property type="nucleotide sequence ID" value="NZ_AP024355.1"/>
</dbReference>
<sequence length="651" mass="68057">MNLGSWGKFFVFFAVFLGVMGGFNDALALDPLTEADCRCCHGDTLADRHHLLVPTSNLECLDCHEMVLNSATSLFEPRVVRDCKVCHTGSLADRHHLLVNTGTFDCFSCHSVEVDPVTNTFVPTLDRPCVETPPVTTGSITGSVSASDGSGLGGARVAAADGSFSTTTTSQGAFQIDGVPAGALELVASKTGFSTVSRSLNVVAGQVSSIGFVLTALPTTGTISGSVLDQGGNPISGASVSTDAGGHSTLSAADGTYLLSAIPAGPYVVTAAKSGFSSSALPVSLSGGQATILDLVLTALGPEICTDQADNDGDGQIDCADSDCAGSAACATSEPEICFNGIDDDNDGLTDCLDSDCNGDPACIPEPQPEMCSNGLDDDGDGLADCDDSDCTADPACIVVPLPEICNNGLDDDGDLLTDCADSDCLGNPACVISVPEVCNNGVDDDGDGLVDCADSECNADPVCATVIDPEICYNGIDDDRDGRIDCADSDCFFQPGCGKAENCTNGIDDDRDGLKDCADSDCQGTPACSIEICDNGQDDDGDGKVDCQDPECGTFNLCAGNQAAEICNNGIDDDGDGREDCRDRDCRRAPECRRLDYDWKRIRKSNTAYSTSYDISRDDDSEDDDSEDEERSSSYRYSGDRYRSWYRDRD</sequence>
<accession>A0ABM8HWU1</accession>
<dbReference type="Pfam" id="PF13620">
    <property type="entry name" value="CarboxypepD_reg"/>
    <property type="match status" value="2"/>
</dbReference>
<dbReference type="SUPFAM" id="SSF49452">
    <property type="entry name" value="Starch-binding domain-like"/>
    <property type="match status" value="2"/>
</dbReference>
<evidence type="ECO:0000313" key="3">
    <source>
        <dbReference type="Proteomes" id="UP001319827"/>
    </source>
</evidence>
<organism evidence="2 3">
    <name type="scientific">Desulfuromonas versatilis</name>
    <dbReference type="NCBI Taxonomy" id="2802975"/>
    <lineage>
        <taxon>Bacteria</taxon>
        <taxon>Pseudomonadati</taxon>
        <taxon>Thermodesulfobacteriota</taxon>
        <taxon>Desulfuromonadia</taxon>
        <taxon>Desulfuromonadales</taxon>
        <taxon>Desulfuromonadaceae</taxon>
        <taxon>Desulfuromonas</taxon>
    </lineage>
</organism>